<feature type="region of interest" description="Disordered" evidence="1">
    <location>
        <begin position="1"/>
        <end position="45"/>
    </location>
</feature>
<dbReference type="Proteomes" id="UP001497623">
    <property type="component" value="Unassembled WGS sequence"/>
</dbReference>
<reference evidence="2 3" key="1">
    <citation type="submission" date="2024-05" db="EMBL/GenBank/DDBJ databases">
        <authorList>
            <person name="Wallberg A."/>
        </authorList>
    </citation>
    <scope>NUCLEOTIDE SEQUENCE [LARGE SCALE GENOMIC DNA]</scope>
</reference>
<comment type="caution">
    <text evidence="2">The sequence shown here is derived from an EMBL/GenBank/DDBJ whole genome shotgun (WGS) entry which is preliminary data.</text>
</comment>
<dbReference type="AlphaFoldDB" id="A0AAV2R5R1"/>
<sequence length="192" mass="21329">MQVAEMISTYGQPTPISALDDDDMPPCKRPRLFMDDDDKENNKENSCEDKIIDVVGDKDEGDIYEPCAIDDTQEILREVYESYTGESLSQPRPSSPPAHIKPDTSYSMLCSSTANFCNNTSSYLNSNSPINLSCRSNQNTCGSNCSNDGFLSLSERMDWSRPQQPYPCSQSVNLGNDLQSVVFHSLIVSLES</sequence>
<evidence type="ECO:0000313" key="3">
    <source>
        <dbReference type="Proteomes" id="UP001497623"/>
    </source>
</evidence>
<evidence type="ECO:0000313" key="2">
    <source>
        <dbReference type="EMBL" id="CAL4117140.1"/>
    </source>
</evidence>
<organism evidence="2 3">
    <name type="scientific">Meganyctiphanes norvegica</name>
    <name type="common">Northern krill</name>
    <name type="synonym">Thysanopoda norvegica</name>
    <dbReference type="NCBI Taxonomy" id="48144"/>
    <lineage>
        <taxon>Eukaryota</taxon>
        <taxon>Metazoa</taxon>
        <taxon>Ecdysozoa</taxon>
        <taxon>Arthropoda</taxon>
        <taxon>Crustacea</taxon>
        <taxon>Multicrustacea</taxon>
        <taxon>Malacostraca</taxon>
        <taxon>Eumalacostraca</taxon>
        <taxon>Eucarida</taxon>
        <taxon>Euphausiacea</taxon>
        <taxon>Euphausiidae</taxon>
        <taxon>Meganyctiphanes</taxon>
    </lineage>
</organism>
<dbReference type="EMBL" id="CAXKWB010016791">
    <property type="protein sequence ID" value="CAL4117140.1"/>
    <property type="molecule type" value="Genomic_DNA"/>
</dbReference>
<evidence type="ECO:0000256" key="1">
    <source>
        <dbReference type="SAM" id="MobiDB-lite"/>
    </source>
</evidence>
<accession>A0AAV2R5R1</accession>
<name>A0AAV2R5R1_MEGNR</name>
<protein>
    <submittedName>
        <fullName evidence="2">Uncharacterized protein</fullName>
    </submittedName>
</protein>
<proteinExistence type="predicted"/>
<gene>
    <name evidence="2" type="ORF">MNOR_LOCUS21126</name>
</gene>
<keyword evidence="3" id="KW-1185">Reference proteome</keyword>